<sequence>MPTDDEDLSTFYANLPSIFESHSSISTLQSNDVTTTLTDNEKPYQPMFGSFLFTDSEPFTRAAFIEPSISSPTEGRQQLDNNTVSQANNSPNSNHIQTTSIPSLALPEDIDDEEEDEEDDFDGIPIQHASPPIKPKHNGDMDSFINHSERDNTLEEFIHHVENNNEYDTDDVESILNDFHEDEQEQYESQAIPSLFKDIPDIDDLNAHEDKDMDGIPFDHMDMLDQSDSIRSSSPDSVLSSSHLRDDDDDDDDLDVEDQVMNINEDADDDDDVTQWNDDFILNMKSTSQNDRPNAPLPPSINLNIHPHDQVDFIDSSRSTSRCSNASSRLSVGYGDQAQIFINDHDGLESSSESDSEPEDDDINNNNDNLQIDLENDLPNCDTDEELSLQVNLDYHRSRSSSSHSSSSHSTRSASPVVVIDQTPIVDMDADIVETKPIEMAPIALADDDDNDDDDELVPSDQPVLPILIPRNPWESKFDTRQNEIVRDIINLRHILNEHDRDDEFIAVMHNPSVFEEVLFDKDEQQQVDLTKQTNVRSSTSQITPRLLSDNKFESESVDQYQNIEPTASSSEESRPWQQTTTNNNYSASSSSAVNHLLIRKEEKDEEEENVSISNWTSIKQTEEQQSRETILPDNDIRQLTTLDKSDEMNSDEDDDDYNDDDLELLNTLAQLHGIVHAPNLSPETHSTFNNVNHNYDKHQFIPNLLSTSSIDEEENSTLYNNLPTRNENDEHSTDLFLSTGPFANQKSHSPDLNLNSHTSSSLSSSSSTNEFADSIQSLNPLVRDDVQLTSTNTGDLFAQMTKENMISNWDSLSTQSTCDMVSSNIDENNLTNYFCQPSDMKVPSLAESLVSNIDQSAVGETDRQTEHVVKEILSNAIDEVSKELPTNDDLQTQAICNKSVFDPFDENFNTIWSEQFDNYNTSSIFSSSHSQLMTASMLLTNPFHSDVTMDQSCRFQNDFASSQNESSLTTDEQINDDALQTKDSTETRNADTSEDPTAENENGDNLKFDERENFFDGKSRFSQFEAFASDQPLKTLGIGSIVAEIDSEFNDSSQMQESAISMDRQSEMITSVDGGPNDNEPWELDDSGEEKITPVQTTTSMQKNDSYNNFFSEQQSSAIATATALPATTEGSDDETEEENYDDYFSQNQVKEENEVPSNKTVRFDEDNIENVAVLTPKDSLEESETPQTPSDSDADDDDNEEHIAVNLRMASDRITDHMNDNNISYEERPAEAIVNKAVLRPESEISLADSEDLPPPLPPLPPLNKKSGSSTDNIPSKSSSLSSTSVDLKRNINSRIESEPTATIQTTITEAKLHNNPDPQATRSFDSGMVKYSNLIST</sequence>
<evidence type="ECO:0000313" key="3">
    <source>
        <dbReference type="Proteomes" id="UP000663828"/>
    </source>
</evidence>
<feature type="compositionally biased region" description="Low complexity" evidence="1">
    <location>
        <begin position="1119"/>
        <end position="1131"/>
    </location>
</feature>
<feature type="region of interest" description="Disordered" evidence="1">
    <location>
        <begin position="720"/>
        <end position="769"/>
    </location>
</feature>
<feature type="compositionally biased region" description="Low complexity" evidence="1">
    <location>
        <begin position="1278"/>
        <end position="1287"/>
    </location>
</feature>
<feature type="compositionally biased region" description="Polar residues" evidence="1">
    <location>
        <begin position="68"/>
        <end position="102"/>
    </location>
</feature>
<evidence type="ECO:0000313" key="2">
    <source>
        <dbReference type="EMBL" id="CAF1319023.1"/>
    </source>
</evidence>
<feature type="region of interest" description="Disordered" evidence="1">
    <location>
        <begin position="395"/>
        <end position="416"/>
    </location>
</feature>
<feature type="compositionally biased region" description="Basic and acidic residues" evidence="1">
    <location>
        <begin position="205"/>
        <end position="223"/>
    </location>
</feature>
<organism evidence="2 3">
    <name type="scientific">Adineta ricciae</name>
    <name type="common">Rotifer</name>
    <dbReference type="NCBI Taxonomy" id="249248"/>
    <lineage>
        <taxon>Eukaryota</taxon>
        <taxon>Metazoa</taxon>
        <taxon>Spiralia</taxon>
        <taxon>Gnathifera</taxon>
        <taxon>Rotifera</taxon>
        <taxon>Eurotatoria</taxon>
        <taxon>Bdelloidea</taxon>
        <taxon>Adinetida</taxon>
        <taxon>Adinetidae</taxon>
        <taxon>Adineta</taxon>
    </lineage>
</organism>
<feature type="region of interest" description="Disordered" evidence="1">
    <location>
        <begin position="534"/>
        <end position="661"/>
    </location>
</feature>
<protein>
    <submittedName>
        <fullName evidence="2">Uncharacterized protein</fullName>
    </submittedName>
</protein>
<name>A0A815ET91_ADIRI</name>
<accession>A0A815ET91</accession>
<feature type="compositionally biased region" description="Polar residues" evidence="1">
    <location>
        <begin position="611"/>
        <end position="620"/>
    </location>
</feature>
<feature type="compositionally biased region" description="Low complexity" evidence="1">
    <location>
        <begin position="400"/>
        <end position="415"/>
    </location>
</feature>
<feature type="compositionally biased region" description="Basic and acidic residues" evidence="1">
    <location>
        <begin position="980"/>
        <end position="992"/>
    </location>
</feature>
<dbReference type="Proteomes" id="UP000663828">
    <property type="component" value="Unassembled WGS sequence"/>
</dbReference>
<feature type="region of interest" description="Disordered" evidence="1">
    <location>
        <begin position="204"/>
        <end position="254"/>
    </location>
</feature>
<feature type="compositionally biased region" description="Low complexity" evidence="1">
    <location>
        <begin position="753"/>
        <end position="769"/>
    </location>
</feature>
<feature type="region of interest" description="Disordered" evidence="1">
    <location>
        <begin position="1248"/>
        <end position="1328"/>
    </location>
</feature>
<feature type="compositionally biased region" description="Polar residues" evidence="1">
    <location>
        <begin position="1293"/>
        <end position="1311"/>
    </location>
</feature>
<dbReference type="EMBL" id="CAJNOR010002619">
    <property type="protein sequence ID" value="CAF1319023.1"/>
    <property type="molecule type" value="Genomic_DNA"/>
</dbReference>
<keyword evidence="3" id="KW-1185">Reference proteome</keyword>
<feature type="region of interest" description="Disordered" evidence="1">
    <location>
        <begin position="67"/>
        <end position="104"/>
    </location>
</feature>
<feature type="compositionally biased region" description="Low complexity" evidence="1">
    <location>
        <begin position="224"/>
        <end position="242"/>
    </location>
</feature>
<feature type="compositionally biased region" description="Low complexity" evidence="1">
    <location>
        <begin position="580"/>
        <end position="593"/>
    </location>
</feature>
<feature type="compositionally biased region" description="Acidic residues" evidence="1">
    <location>
        <begin position="352"/>
        <end position="363"/>
    </location>
</feature>
<feature type="region of interest" description="Disordered" evidence="1">
    <location>
        <begin position="347"/>
        <end position="382"/>
    </location>
</feature>
<proteinExistence type="predicted"/>
<gene>
    <name evidence="2" type="ORF">XAT740_LOCUS29806</name>
</gene>
<comment type="caution">
    <text evidence="2">The sequence shown here is derived from an EMBL/GenBank/DDBJ whole genome shotgun (WGS) entry which is preliminary data.</text>
</comment>
<feature type="compositionally biased region" description="Polar residues" evidence="1">
    <location>
        <begin position="1268"/>
        <end position="1277"/>
    </location>
</feature>
<reference evidence="2" key="1">
    <citation type="submission" date="2021-02" db="EMBL/GenBank/DDBJ databases">
        <authorList>
            <person name="Nowell W R."/>
        </authorList>
    </citation>
    <scope>NUCLEOTIDE SEQUENCE</scope>
</reference>
<feature type="compositionally biased region" description="Acidic residues" evidence="1">
    <location>
        <begin position="993"/>
        <end position="1003"/>
    </location>
</feature>
<feature type="region of interest" description="Disordered" evidence="1">
    <location>
        <begin position="961"/>
        <end position="1010"/>
    </location>
</feature>
<feature type="compositionally biased region" description="Acidic residues" evidence="1">
    <location>
        <begin position="649"/>
        <end position="661"/>
    </location>
</feature>
<feature type="compositionally biased region" description="Low complexity" evidence="1">
    <location>
        <begin position="364"/>
        <end position="373"/>
    </location>
</feature>
<feature type="compositionally biased region" description="Acidic residues" evidence="1">
    <location>
        <begin position="1132"/>
        <end position="1143"/>
    </location>
</feature>
<evidence type="ECO:0000256" key="1">
    <source>
        <dbReference type="SAM" id="MobiDB-lite"/>
    </source>
</evidence>
<feature type="compositionally biased region" description="Polar residues" evidence="1">
    <location>
        <begin position="534"/>
        <end position="544"/>
    </location>
</feature>
<feature type="compositionally biased region" description="Polar residues" evidence="1">
    <location>
        <begin position="961"/>
        <end position="973"/>
    </location>
</feature>
<feature type="compositionally biased region" description="Pro residues" evidence="1">
    <location>
        <begin position="1255"/>
        <end position="1264"/>
    </location>
</feature>
<feature type="region of interest" description="Disordered" evidence="1">
    <location>
        <begin position="1113"/>
        <end position="1203"/>
    </location>
</feature>
<feature type="compositionally biased region" description="Polar residues" evidence="1">
    <location>
        <begin position="558"/>
        <end position="579"/>
    </location>
</feature>